<dbReference type="InParanoid" id="A0A6P7G458"/>
<evidence type="ECO:0000256" key="1">
    <source>
        <dbReference type="SAM" id="SignalP"/>
    </source>
</evidence>
<dbReference type="KEGG" id="dvv:114333980"/>
<evidence type="ECO:0000313" key="2">
    <source>
        <dbReference type="EnsemblMetazoa" id="XP_028139783.1"/>
    </source>
</evidence>
<feature type="signal peptide" evidence="1">
    <location>
        <begin position="1"/>
        <end position="15"/>
    </location>
</feature>
<dbReference type="RefSeq" id="XP_028139783.1">
    <property type="nucleotide sequence ID" value="XM_028283982.1"/>
</dbReference>
<evidence type="ECO:0000313" key="4">
    <source>
        <dbReference type="RefSeq" id="XP_028139783.1"/>
    </source>
</evidence>
<reference evidence="4" key="1">
    <citation type="submission" date="2025-04" db="UniProtKB">
        <authorList>
            <consortium name="RefSeq"/>
        </authorList>
    </citation>
    <scope>IDENTIFICATION</scope>
    <source>
        <tissue evidence="4">Whole insect</tissue>
    </source>
</reference>
<proteinExistence type="predicted"/>
<feature type="chain" id="PRO_5028325426" evidence="1">
    <location>
        <begin position="16"/>
        <end position="198"/>
    </location>
</feature>
<keyword evidence="1" id="KW-0732">Signal</keyword>
<dbReference type="GeneID" id="114333980"/>
<gene>
    <name evidence="4" type="primary">LOC114333980</name>
</gene>
<reference evidence="2" key="2">
    <citation type="submission" date="2025-05" db="UniProtKB">
        <authorList>
            <consortium name="EnsemblMetazoa"/>
        </authorList>
    </citation>
    <scope>IDENTIFICATION</scope>
</reference>
<protein>
    <submittedName>
        <fullName evidence="4">Uncharacterized protein LOC114333980 isoform X1</fullName>
    </submittedName>
</protein>
<dbReference type="Pfam" id="PF07165">
    <property type="entry name" value="DUF1397"/>
    <property type="match status" value="1"/>
</dbReference>
<organism evidence="4">
    <name type="scientific">Diabrotica virgifera virgifera</name>
    <name type="common">western corn rootworm</name>
    <dbReference type="NCBI Taxonomy" id="50390"/>
    <lineage>
        <taxon>Eukaryota</taxon>
        <taxon>Metazoa</taxon>
        <taxon>Ecdysozoa</taxon>
        <taxon>Arthropoda</taxon>
        <taxon>Hexapoda</taxon>
        <taxon>Insecta</taxon>
        <taxon>Pterygota</taxon>
        <taxon>Neoptera</taxon>
        <taxon>Endopterygota</taxon>
        <taxon>Coleoptera</taxon>
        <taxon>Polyphaga</taxon>
        <taxon>Cucujiformia</taxon>
        <taxon>Chrysomeloidea</taxon>
        <taxon>Chrysomelidae</taxon>
        <taxon>Galerucinae</taxon>
        <taxon>Diabroticina</taxon>
        <taxon>Diabroticites</taxon>
        <taxon>Diabrotica</taxon>
    </lineage>
</organism>
<name>A0A6P7G458_DIAVI</name>
<sequence length="198" mass="22809">MDGFAFYFLMGLVHSMYIFDGVNFNGNCSFDVLRDISGHINTCLIKDPDALKLYFSHAQEHLPLPEFIENRCSINSNLTDCVEKPMDNLKPCFESDFWQALKKWKVIDEQVLSKLCEDNGQKAARIFKFEGEKCWDQGLRTVSNECSKFITNLPNTLAPCRNFNRFKQCFVSHLSEYCSTEATNFLQPILNILSDDIC</sequence>
<dbReference type="AlphaFoldDB" id="A0A6P7G458"/>
<dbReference type="Proteomes" id="UP001652700">
    <property type="component" value="Unplaced"/>
</dbReference>
<dbReference type="InterPro" id="IPR009832">
    <property type="entry name" value="DUF1397"/>
</dbReference>
<keyword evidence="3" id="KW-1185">Reference proteome</keyword>
<accession>A0A6P7G458</accession>
<evidence type="ECO:0000313" key="3">
    <source>
        <dbReference type="Proteomes" id="UP001652700"/>
    </source>
</evidence>
<dbReference type="EnsemblMetazoa" id="XM_028283982.2">
    <property type="protein sequence ID" value="XP_028139783.1"/>
    <property type="gene ID" value="LOC114333980"/>
</dbReference>